<dbReference type="Proteomes" id="UP000766986">
    <property type="component" value="Unassembled WGS sequence"/>
</dbReference>
<dbReference type="PROSITE" id="PS51918">
    <property type="entry name" value="RADICAL_SAM"/>
    <property type="match status" value="1"/>
</dbReference>
<dbReference type="SUPFAM" id="SSF102114">
    <property type="entry name" value="Radical SAM enzymes"/>
    <property type="match status" value="1"/>
</dbReference>
<dbReference type="Pfam" id="PF02310">
    <property type="entry name" value="B12-binding"/>
    <property type="match status" value="1"/>
</dbReference>
<dbReference type="SFLD" id="SFLDS00029">
    <property type="entry name" value="Radical_SAM"/>
    <property type="match status" value="1"/>
</dbReference>
<feature type="domain" description="Radical SAM core" evidence="7">
    <location>
        <begin position="173"/>
        <end position="406"/>
    </location>
</feature>
<dbReference type="EMBL" id="DYVX01000077">
    <property type="protein sequence ID" value="HJF92602.1"/>
    <property type="molecule type" value="Genomic_DNA"/>
</dbReference>
<dbReference type="Gene3D" id="3.80.30.20">
    <property type="entry name" value="tm_1862 like domain"/>
    <property type="match status" value="1"/>
</dbReference>
<evidence type="ECO:0000313" key="11">
    <source>
        <dbReference type="Proteomes" id="UP000766986"/>
    </source>
</evidence>
<reference evidence="8" key="4">
    <citation type="submission" date="2021-09" db="EMBL/GenBank/DDBJ databases">
        <authorList>
            <person name="Gilroy R."/>
        </authorList>
    </citation>
    <scope>NUCLEOTIDE SEQUENCE</scope>
    <source>
        <strain evidence="8">CHK55-1828</strain>
    </source>
</reference>
<reference evidence="9" key="1">
    <citation type="submission" date="2020-08" db="EMBL/GenBank/DDBJ databases">
        <authorList>
            <person name="Cejkova D."/>
            <person name="Kubasova T."/>
            <person name="Jahodarova E."/>
            <person name="Rychlik I."/>
        </authorList>
    </citation>
    <scope>NUCLEOTIDE SEQUENCE</scope>
    <source>
        <strain evidence="9">An772</strain>
    </source>
</reference>
<comment type="cofactor">
    <cofactor evidence="1">
        <name>[4Fe-4S] cluster</name>
        <dbReference type="ChEBI" id="CHEBI:49883"/>
    </cofactor>
</comment>
<dbReference type="GO" id="GO:0031419">
    <property type="term" value="F:cobalamin binding"/>
    <property type="evidence" value="ECO:0007669"/>
    <property type="project" value="InterPro"/>
</dbReference>
<keyword evidence="3" id="KW-0479">Metal-binding</keyword>
<dbReference type="InterPro" id="IPR025288">
    <property type="entry name" value="DUF4080"/>
</dbReference>
<keyword evidence="5" id="KW-0411">Iron-sulfur</keyword>
<evidence type="ECO:0000313" key="10">
    <source>
        <dbReference type="Proteomes" id="UP000717835"/>
    </source>
</evidence>
<dbReference type="Gene3D" id="3.40.50.280">
    <property type="entry name" value="Cobalamin-binding domain"/>
    <property type="match status" value="1"/>
</dbReference>
<dbReference type="SFLD" id="SFLDG01082">
    <property type="entry name" value="B12-binding_domain_containing"/>
    <property type="match status" value="1"/>
</dbReference>
<dbReference type="InterPro" id="IPR006158">
    <property type="entry name" value="Cobalamin-bd"/>
</dbReference>
<reference evidence="9 11" key="3">
    <citation type="journal article" date="2021" name="Sci. Rep.">
        <title>The distribution of antibiotic resistance genes in chicken gut microbiota commensals.</title>
        <authorList>
            <person name="Juricova H."/>
            <person name="Matiasovicova J."/>
            <person name="Kubasova T."/>
            <person name="Cejkova D."/>
            <person name="Rychlik I."/>
        </authorList>
    </citation>
    <scope>NUCLEOTIDE SEQUENCE [LARGE SCALE GENOMIC DNA]</scope>
    <source>
        <strain evidence="9 11">An772</strain>
    </source>
</reference>
<dbReference type="InterPro" id="IPR023404">
    <property type="entry name" value="rSAM_horseshoe"/>
</dbReference>
<evidence type="ECO:0000256" key="5">
    <source>
        <dbReference type="ARBA" id="ARBA00023014"/>
    </source>
</evidence>
<keyword evidence="11" id="KW-1185">Reference proteome</keyword>
<evidence type="ECO:0000256" key="3">
    <source>
        <dbReference type="ARBA" id="ARBA00022723"/>
    </source>
</evidence>
<evidence type="ECO:0000256" key="4">
    <source>
        <dbReference type="ARBA" id="ARBA00023004"/>
    </source>
</evidence>
<reference evidence="8" key="2">
    <citation type="journal article" date="2021" name="PeerJ">
        <title>Extensive microbial diversity within the chicken gut microbiome revealed by metagenomics and culture.</title>
        <authorList>
            <person name="Gilroy R."/>
            <person name="Ravi A."/>
            <person name="Getino M."/>
            <person name="Pursley I."/>
            <person name="Horton D.L."/>
            <person name="Alikhan N.F."/>
            <person name="Baker D."/>
            <person name="Gharbi K."/>
            <person name="Hall N."/>
            <person name="Watson M."/>
            <person name="Adriaenssens E.M."/>
            <person name="Foster-Nyarko E."/>
            <person name="Jarju S."/>
            <person name="Secka A."/>
            <person name="Antonio M."/>
            <person name="Oren A."/>
            <person name="Chaudhuri R.R."/>
            <person name="La Ragione R."/>
            <person name="Hildebrand F."/>
            <person name="Pallen M.J."/>
        </authorList>
    </citation>
    <scope>NUCLEOTIDE SEQUENCE</scope>
    <source>
        <strain evidence="8">CHK55-1828</strain>
    </source>
</reference>
<accession>A0A921HZP7</accession>
<dbReference type="PANTHER" id="PTHR43409:SF16">
    <property type="entry name" value="SLR0320 PROTEIN"/>
    <property type="match status" value="1"/>
</dbReference>
<dbReference type="InterPro" id="IPR058240">
    <property type="entry name" value="rSAM_sf"/>
</dbReference>
<dbReference type="InterPro" id="IPR007197">
    <property type="entry name" value="rSAM"/>
</dbReference>
<dbReference type="InterPro" id="IPR051198">
    <property type="entry name" value="BchE-like"/>
</dbReference>
<dbReference type="GO" id="GO:0051536">
    <property type="term" value="F:iron-sulfur cluster binding"/>
    <property type="evidence" value="ECO:0007669"/>
    <property type="project" value="UniProtKB-KW"/>
</dbReference>
<evidence type="ECO:0000256" key="1">
    <source>
        <dbReference type="ARBA" id="ARBA00001966"/>
    </source>
</evidence>
<evidence type="ECO:0000259" key="6">
    <source>
        <dbReference type="PROSITE" id="PS51332"/>
    </source>
</evidence>
<name>A0A921HZP7_9BACT</name>
<evidence type="ECO:0000256" key="2">
    <source>
        <dbReference type="ARBA" id="ARBA00022691"/>
    </source>
</evidence>
<dbReference type="GO" id="GO:0005829">
    <property type="term" value="C:cytosol"/>
    <property type="evidence" value="ECO:0007669"/>
    <property type="project" value="TreeGrafter"/>
</dbReference>
<dbReference type="PROSITE" id="PS51332">
    <property type="entry name" value="B12_BINDING"/>
    <property type="match status" value="1"/>
</dbReference>
<comment type="caution">
    <text evidence="8">The sequence shown here is derived from an EMBL/GenBank/DDBJ whole genome shotgun (WGS) entry which is preliminary data.</text>
</comment>
<dbReference type="Pfam" id="PF04055">
    <property type="entry name" value="Radical_SAM"/>
    <property type="match status" value="1"/>
</dbReference>
<dbReference type="RefSeq" id="WP_022021702.1">
    <property type="nucleotide sequence ID" value="NZ_CAWVFH010000006.1"/>
</dbReference>
<organism evidence="8 10">
    <name type="scientific">Mediterranea massiliensis</name>
    <dbReference type="NCBI Taxonomy" id="1841865"/>
    <lineage>
        <taxon>Bacteria</taxon>
        <taxon>Pseudomonadati</taxon>
        <taxon>Bacteroidota</taxon>
        <taxon>Bacteroidia</taxon>
        <taxon>Bacteroidales</taxon>
        <taxon>Bacteroidaceae</taxon>
        <taxon>Mediterranea</taxon>
    </lineage>
</organism>
<protein>
    <submittedName>
        <fullName evidence="8">B12-binding domain-containing radical SAM protein</fullName>
    </submittedName>
</protein>
<proteinExistence type="predicted"/>
<dbReference type="GO" id="GO:0003824">
    <property type="term" value="F:catalytic activity"/>
    <property type="evidence" value="ECO:0007669"/>
    <property type="project" value="InterPro"/>
</dbReference>
<gene>
    <name evidence="9" type="ORF">H7U35_10455</name>
    <name evidence="8" type="ORF">K8W02_09510</name>
</gene>
<keyword evidence="2" id="KW-0949">S-adenosyl-L-methionine</keyword>
<evidence type="ECO:0000313" key="8">
    <source>
        <dbReference type="EMBL" id="HJF92602.1"/>
    </source>
</evidence>
<sequence length="545" mass="62637">MKILWIDLNSSYAHSSLALPALHAQVADDDRLQWEVVSATINENVGMVVDEICRHAPDILAGTAWLFNHEVLMHIAARVKALLPQCCIALGGPEFLGDNETYLRNHPFVSCVFRGEGEEVVPQWLACWDRPEAWDDIAGLCYLDAKGRYHDHGTARVLRFAELVPPEESCFFNWSKPFVQLETTRGCFNTCAFCVSGGEKPVRTLGLDAIRRRLDIIRQHGIRNVRVLDRTFNYNNRRALELLELFREYHPHIRFHLEIHPALLTEELRQELARLPQGLLHLEAGIQSLHEEVLETSMRKGKLSDALDGLKYLCSLPNMETHADLIAGLPLYHLEQIFEDIRTLAGYKAGEIQLESLKLLPGTYMRRHAAELGIRYSTYPPYEVLRTNEISTAELQTARHLSRLLDAFYNTPAWQNVTRRLILEQEGFLHHFLEYLTEANLTDQPMSLEKRGLVLYEYICRHAPEYATGMSIAWIEAGMSLKKQPAERVRTKRQTPPEAWQVIRGAYHEKLRLCFLPTEEDGRRGYWFGFESEIQKAAPVFKART</sequence>
<keyword evidence="4" id="KW-0408">Iron</keyword>
<dbReference type="AlphaFoldDB" id="A0A921HZP7"/>
<evidence type="ECO:0000313" key="9">
    <source>
        <dbReference type="EMBL" id="MBM6735636.1"/>
    </source>
</evidence>
<dbReference type="GO" id="GO:0046872">
    <property type="term" value="F:metal ion binding"/>
    <property type="evidence" value="ECO:0007669"/>
    <property type="project" value="UniProtKB-KW"/>
</dbReference>
<dbReference type="EMBL" id="JACLYZ010000023">
    <property type="protein sequence ID" value="MBM6735636.1"/>
    <property type="molecule type" value="Genomic_DNA"/>
</dbReference>
<dbReference type="PANTHER" id="PTHR43409">
    <property type="entry name" value="ANAEROBIC MAGNESIUM-PROTOPORPHYRIN IX MONOMETHYL ESTER CYCLASE-RELATED"/>
    <property type="match status" value="1"/>
</dbReference>
<evidence type="ECO:0000259" key="7">
    <source>
        <dbReference type="PROSITE" id="PS51918"/>
    </source>
</evidence>
<dbReference type="InterPro" id="IPR006638">
    <property type="entry name" value="Elp3/MiaA/NifB-like_rSAM"/>
</dbReference>
<dbReference type="SMART" id="SM00729">
    <property type="entry name" value="Elp3"/>
    <property type="match status" value="1"/>
</dbReference>
<feature type="domain" description="B12-binding" evidence="6">
    <location>
        <begin position="1"/>
        <end position="135"/>
    </location>
</feature>
<dbReference type="Pfam" id="PF13311">
    <property type="entry name" value="DUF4080"/>
    <property type="match status" value="1"/>
</dbReference>
<dbReference type="CDD" id="cd01335">
    <property type="entry name" value="Radical_SAM"/>
    <property type="match status" value="1"/>
</dbReference>
<dbReference type="Proteomes" id="UP000717835">
    <property type="component" value="Unassembled WGS sequence"/>
</dbReference>